<keyword evidence="3" id="KW-1185">Reference proteome</keyword>
<protein>
    <recommendedName>
        <fullName evidence="4">Asparaginase</fullName>
    </recommendedName>
</protein>
<dbReference type="InterPro" id="IPR020827">
    <property type="entry name" value="Asparaginase/glutaminase_AS1"/>
</dbReference>
<dbReference type="GO" id="GO:0006528">
    <property type="term" value="P:asparagine metabolic process"/>
    <property type="evidence" value="ECO:0007669"/>
    <property type="project" value="UniProtKB-ARBA"/>
</dbReference>
<feature type="active site" evidence="1">
    <location>
        <position position="90"/>
    </location>
</feature>
<organism evidence="2 3">
    <name type="scientific">Euroglyphus maynei</name>
    <name type="common">Mayne's house dust mite</name>
    <dbReference type="NCBI Taxonomy" id="6958"/>
    <lineage>
        <taxon>Eukaryota</taxon>
        <taxon>Metazoa</taxon>
        <taxon>Ecdysozoa</taxon>
        <taxon>Arthropoda</taxon>
        <taxon>Chelicerata</taxon>
        <taxon>Arachnida</taxon>
        <taxon>Acari</taxon>
        <taxon>Acariformes</taxon>
        <taxon>Sarcoptiformes</taxon>
        <taxon>Astigmata</taxon>
        <taxon>Psoroptidia</taxon>
        <taxon>Analgoidea</taxon>
        <taxon>Pyroglyphidae</taxon>
        <taxon>Pyroglyphinae</taxon>
        <taxon>Euroglyphus</taxon>
    </lineage>
</organism>
<dbReference type="AlphaFoldDB" id="A0A1Y3BDQ7"/>
<evidence type="ECO:0000256" key="1">
    <source>
        <dbReference type="PROSITE-ProRule" id="PRU10099"/>
    </source>
</evidence>
<dbReference type="InterPro" id="IPR006034">
    <property type="entry name" value="Asparaginase/glutaminase-like"/>
</dbReference>
<evidence type="ECO:0000313" key="3">
    <source>
        <dbReference type="Proteomes" id="UP000194236"/>
    </source>
</evidence>
<dbReference type="PIRSF" id="PIRSF500176">
    <property type="entry name" value="L_ASNase"/>
    <property type="match status" value="1"/>
</dbReference>
<evidence type="ECO:0000313" key="2">
    <source>
        <dbReference type="EMBL" id="OTF78992.1"/>
    </source>
</evidence>
<dbReference type="PROSITE" id="PS00144">
    <property type="entry name" value="ASN_GLN_ASE_1"/>
    <property type="match status" value="1"/>
</dbReference>
<dbReference type="PIRSF" id="PIRSF001220">
    <property type="entry name" value="L-ASNase_gatD"/>
    <property type="match status" value="1"/>
</dbReference>
<sequence>MTDKIFSEDSCDSDAELLNNLPLNGCTHNKTKNRNRRLSLNLAQTIPQQKLIDPSFEPKVLRKNKSIARIESYGTLTEESKVLVIYTGGTIGMVKNGSGGKMFFVFECS</sequence>
<name>A0A1Y3BDQ7_EURMA</name>
<gene>
    <name evidence="2" type="ORF">BLA29_014255</name>
</gene>
<proteinExistence type="predicted"/>
<reference evidence="2 3" key="1">
    <citation type="submission" date="2017-03" db="EMBL/GenBank/DDBJ databases">
        <title>Genome Survey of Euroglyphus maynei.</title>
        <authorList>
            <person name="Arlian L.G."/>
            <person name="Morgan M.S."/>
            <person name="Rider S.D."/>
        </authorList>
    </citation>
    <scope>NUCLEOTIDE SEQUENCE [LARGE SCALE GENOMIC DNA]</scope>
    <source>
        <strain evidence="2">Arlian Lab</strain>
        <tissue evidence="2">Whole body</tissue>
    </source>
</reference>
<comment type="caution">
    <text evidence="2">The sequence shown here is derived from an EMBL/GenBank/DDBJ whole genome shotgun (WGS) entry which is preliminary data.</text>
</comment>
<dbReference type="Proteomes" id="UP000194236">
    <property type="component" value="Unassembled WGS sequence"/>
</dbReference>
<dbReference type="OrthoDB" id="6514728at2759"/>
<dbReference type="EMBL" id="MUJZ01025396">
    <property type="protein sequence ID" value="OTF78992.1"/>
    <property type="molecule type" value="Genomic_DNA"/>
</dbReference>
<dbReference type="InterPro" id="IPR036152">
    <property type="entry name" value="Asp/glu_Ase-like_sf"/>
</dbReference>
<dbReference type="SUPFAM" id="SSF53774">
    <property type="entry name" value="Glutaminase/Asparaginase"/>
    <property type="match status" value="1"/>
</dbReference>
<evidence type="ECO:0008006" key="4">
    <source>
        <dbReference type="Google" id="ProtNLM"/>
    </source>
</evidence>
<accession>A0A1Y3BDQ7</accession>